<evidence type="ECO:0000313" key="3">
    <source>
        <dbReference type="EMBL" id="PLK20618.1"/>
    </source>
</evidence>
<dbReference type="EMBL" id="AOIC01000065">
    <property type="protein sequence ID" value="ELY69047.1"/>
    <property type="molecule type" value="Genomic_DNA"/>
</dbReference>
<proteinExistence type="predicted"/>
<evidence type="ECO:0000313" key="5">
    <source>
        <dbReference type="Proteomes" id="UP000234484"/>
    </source>
</evidence>
<gene>
    <name evidence="2" type="ORF">C490_08651</name>
    <name evidence="3" type="ORF">CYV19_08415</name>
</gene>
<dbReference type="Proteomes" id="UP000234484">
    <property type="component" value="Unassembled WGS sequence"/>
</dbReference>
<dbReference type="Proteomes" id="UP000011613">
    <property type="component" value="Unassembled WGS sequence"/>
</dbReference>
<organism evidence="2 4">
    <name type="scientific">Natronobacterium gregoryi (strain ATCC 43098 / DSM 3393 / CCM 3738 / CIP 104747 / IAM 13177 / JCM 8860 / NBRC 102187 / NCIMB 2189 / SP2)</name>
    <dbReference type="NCBI Taxonomy" id="797304"/>
    <lineage>
        <taxon>Archaea</taxon>
        <taxon>Methanobacteriati</taxon>
        <taxon>Methanobacteriota</taxon>
        <taxon>Stenosarchaea group</taxon>
        <taxon>Halobacteria</taxon>
        <taxon>Halobacteriales</taxon>
        <taxon>Natrialbaceae</taxon>
        <taxon>Natronobacterium</taxon>
    </lineage>
</organism>
<reference evidence="2 4" key="1">
    <citation type="journal article" date="2014" name="PLoS Genet.">
        <title>Phylogenetically driven sequencing of extremely halophilic archaea reveals strategies for static and dynamic osmo-response.</title>
        <authorList>
            <person name="Becker E.A."/>
            <person name="Seitzer P.M."/>
            <person name="Tritt A."/>
            <person name="Larsen D."/>
            <person name="Krusor M."/>
            <person name="Yao A.I."/>
            <person name="Wu D."/>
            <person name="Madern D."/>
            <person name="Eisen J.A."/>
            <person name="Darling A.E."/>
            <person name="Facciotti M.T."/>
        </authorList>
    </citation>
    <scope>NUCLEOTIDE SEQUENCE [LARGE SCALE GENOMIC DNA]</scope>
    <source>
        <strain evidence="2 4">SP2</strain>
    </source>
</reference>
<sequence length="68" mass="7522">MPVAEQLNRVPHPEYERKRGVRSRIRASSPTASVGVTSRSLAVSDRRLSFHDGVETTVADSSWVGSRE</sequence>
<dbReference type="EMBL" id="PKKI01000019">
    <property type="protein sequence ID" value="PLK20618.1"/>
    <property type="molecule type" value="Genomic_DNA"/>
</dbReference>
<name>L9Y5Q6_NATGS</name>
<comment type="caution">
    <text evidence="2">The sequence shown here is derived from an EMBL/GenBank/DDBJ whole genome shotgun (WGS) entry which is preliminary data.</text>
</comment>
<reference evidence="3 5" key="2">
    <citation type="submission" date="2017-12" db="EMBL/GenBank/DDBJ databases">
        <title>The characterization of oligonucleotides binding to NgAgo.</title>
        <authorList>
            <person name="Jiang L."/>
            <person name="He B."/>
            <person name="Kang J."/>
            <person name="Yu M."/>
            <person name="Li N."/>
            <person name="Fang Y."/>
            <person name="Tang Z."/>
            <person name="Wu P."/>
            <person name="Yao P."/>
            <person name="Huang J."/>
        </authorList>
    </citation>
    <scope>NUCLEOTIDE SEQUENCE [LARGE SCALE GENOMIC DNA]</scope>
    <source>
        <strain evidence="3 5">SP2</strain>
        <tissue evidence="3">Freeze-dried powder thallus</tissue>
    </source>
</reference>
<feature type="region of interest" description="Disordered" evidence="1">
    <location>
        <begin position="1"/>
        <end position="31"/>
    </location>
</feature>
<protein>
    <submittedName>
        <fullName evidence="2">Uncharacterized protein</fullName>
    </submittedName>
</protein>
<dbReference type="AlphaFoldDB" id="L9Y5Q6"/>
<evidence type="ECO:0000256" key="1">
    <source>
        <dbReference type="SAM" id="MobiDB-lite"/>
    </source>
</evidence>
<evidence type="ECO:0000313" key="4">
    <source>
        <dbReference type="Proteomes" id="UP000011613"/>
    </source>
</evidence>
<accession>L9Y5Q6</accession>
<evidence type="ECO:0000313" key="2">
    <source>
        <dbReference type="EMBL" id="ELY69047.1"/>
    </source>
</evidence>